<dbReference type="Pfam" id="PF14559">
    <property type="entry name" value="TPR_19"/>
    <property type="match status" value="1"/>
</dbReference>
<accession>A0A157ZNY2</accession>
<protein>
    <submittedName>
        <fullName evidence="6">Photosystem I assembly protein Ycf3</fullName>
    </submittedName>
</protein>
<dbReference type="STRING" id="1777141.AWB80_01077"/>
<evidence type="ECO:0000313" key="6">
    <source>
        <dbReference type="EMBL" id="SAK47224.1"/>
    </source>
</evidence>
<evidence type="ECO:0000256" key="2">
    <source>
        <dbReference type="ARBA" id="ARBA00022803"/>
    </source>
</evidence>
<dbReference type="PANTHER" id="PTHR45641">
    <property type="entry name" value="TETRATRICOPEPTIDE REPEAT PROTEIN (AFU_ORTHOLOGUE AFUA_6G03870)"/>
    <property type="match status" value="1"/>
</dbReference>
<feature type="chain" id="PRO_5007619542" evidence="5">
    <location>
        <begin position="27"/>
        <end position="600"/>
    </location>
</feature>
<comment type="caution">
    <text evidence="6">The sequence shown here is derived from an EMBL/GenBank/DDBJ whole genome shotgun (WGS) entry which is preliminary data.</text>
</comment>
<evidence type="ECO:0000256" key="3">
    <source>
        <dbReference type="PROSITE-ProRule" id="PRU00339"/>
    </source>
</evidence>
<evidence type="ECO:0000313" key="7">
    <source>
        <dbReference type="Proteomes" id="UP000054911"/>
    </source>
</evidence>
<dbReference type="InterPro" id="IPR011990">
    <property type="entry name" value="TPR-like_helical_dom_sf"/>
</dbReference>
<name>A0A157ZNY2_9BURK</name>
<keyword evidence="7" id="KW-1185">Reference proteome</keyword>
<evidence type="ECO:0000256" key="4">
    <source>
        <dbReference type="SAM" id="MobiDB-lite"/>
    </source>
</evidence>
<dbReference type="PROSITE" id="PS50005">
    <property type="entry name" value="TPR"/>
    <property type="match status" value="1"/>
</dbReference>
<dbReference type="EMBL" id="FCOE02000003">
    <property type="protein sequence ID" value="SAK47224.1"/>
    <property type="molecule type" value="Genomic_DNA"/>
</dbReference>
<evidence type="ECO:0000256" key="1">
    <source>
        <dbReference type="ARBA" id="ARBA00022737"/>
    </source>
</evidence>
<keyword evidence="2 3" id="KW-0802">TPR repeat</keyword>
<gene>
    <name evidence="6" type="ORF">AWB80_01077</name>
</gene>
<dbReference type="InterPro" id="IPR019734">
    <property type="entry name" value="TPR_rpt"/>
</dbReference>
<keyword evidence="1" id="KW-0677">Repeat</keyword>
<dbReference type="SMART" id="SM00028">
    <property type="entry name" value="TPR"/>
    <property type="match status" value="7"/>
</dbReference>
<feature type="signal peptide" evidence="5">
    <location>
        <begin position="1"/>
        <end position="26"/>
    </location>
</feature>
<evidence type="ECO:0000256" key="5">
    <source>
        <dbReference type="SAM" id="SignalP"/>
    </source>
</evidence>
<dbReference type="AlphaFoldDB" id="A0A157ZNY2"/>
<feature type="repeat" description="TPR" evidence="3">
    <location>
        <begin position="341"/>
        <end position="374"/>
    </location>
</feature>
<dbReference type="OrthoDB" id="8416304at2"/>
<dbReference type="Pfam" id="PF13181">
    <property type="entry name" value="TPR_8"/>
    <property type="match status" value="1"/>
</dbReference>
<dbReference type="Gene3D" id="1.25.40.10">
    <property type="entry name" value="Tetratricopeptide repeat domain"/>
    <property type="match status" value="3"/>
</dbReference>
<organism evidence="6 7">
    <name type="scientific">Caballeronia pedi</name>
    <dbReference type="NCBI Taxonomy" id="1777141"/>
    <lineage>
        <taxon>Bacteria</taxon>
        <taxon>Pseudomonadati</taxon>
        <taxon>Pseudomonadota</taxon>
        <taxon>Betaproteobacteria</taxon>
        <taxon>Burkholderiales</taxon>
        <taxon>Burkholderiaceae</taxon>
        <taxon>Caballeronia</taxon>
    </lineage>
</organism>
<dbReference type="SUPFAM" id="SSF48452">
    <property type="entry name" value="TPR-like"/>
    <property type="match status" value="2"/>
</dbReference>
<keyword evidence="5" id="KW-0732">Signal</keyword>
<dbReference type="Proteomes" id="UP000054911">
    <property type="component" value="Unassembled WGS sequence"/>
</dbReference>
<dbReference type="RefSeq" id="WP_143327957.1">
    <property type="nucleotide sequence ID" value="NZ_FCOE02000003.1"/>
</dbReference>
<dbReference type="PANTHER" id="PTHR45641:SF19">
    <property type="entry name" value="NEPHROCYSTIN-3"/>
    <property type="match status" value="1"/>
</dbReference>
<feature type="region of interest" description="Disordered" evidence="4">
    <location>
        <begin position="580"/>
        <end position="600"/>
    </location>
</feature>
<reference evidence="6" key="1">
    <citation type="submission" date="2016-01" db="EMBL/GenBank/DDBJ databases">
        <authorList>
            <person name="Peeters C."/>
        </authorList>
    </citation>
    <scope>NUCLEOTIDE SEQUENCE [LARGE SCALE GENOMIC DNA]</scope>
    <source>
        <strain evidence="6">LMG 29323</strain>
    </source>
</reference>
<sequence length="600" mass="65132">MRSVRVLSVVAGLSAWLPGCVGITLAADAEPGPSQEATAGPGGVALNIYGDRNVVSVSLADPQVKAIVARLMATSTRIQKRQKGQDDRLSEIGRQMEDVRQAVASIVAASRQPNADKSSLETVSLLSAGQIEPAQKLLKAQEDATLHATDQHGSDDSTPRQRAAELAMDQAALASLSDTQAAIAAYQRASQYEPDNPWTLMKLGDLQMSAGRTSDALATFEQAKAIAGQRRSPKLGPGKFEHEVSAASLRSGDAMAALGDNDGALAQYREGLKASELFDDASPDFTGLLWARAALHQRIGDVFVVKRDFARAFDEYQRSVQIRKRIVAARPSDSRLALGLASTYQKIGDLLTKQADYERAIRAYQEAAAAVPASTETGSASLNNTLARIYQRTGNAELHNGDRVNARRSFLQALTFQKSLVAQDPKNAEWQQELAFTRMRIGDLEMGGGSHEQALTEYREALRISIELAAIDSKNVDSERRVAVCERKVGVALYARGDSDGALASLHRSVKLSEKLVGQEPTNPDWRTDLALTYWRLGMVEHGQPLEDRTKYLEKSVEIFNELNEKGELAQDDRKYAAGASSDLNQLRRRQSSGSARSGV</sequence>
<proteinExistence type="predicted"/>